<evidence type="ECO:0000313" key="2">
    <source>
        <dbReference type="EMBL" id="MBO0334781.1"/>
    </source>
</evidence>
<proteinExistence type="predicted"/>
<evidence type="ECO:0000256" key="1">
    <source>
        <dbReference type="SAM" id="Phobius"/>
    </source>
</evidence>
<dbReference type="Proteomes" id="UP000664761">
    <property type="component" value="Unassembled WGS sequence"/>
</dbReference>
<reference evidence="2 3" key="1">
    <citation type="submission" date="2021-03" db="EMBL/GenBank/DDBJ databases">
        <title>Sneathiella sp. CAU 1612 isolated from Kang Won-do.</title>
        <authorList>
            <person name="Kim W."/>
        </authorList>
    </citation>
    <scope>NUCLEOTIDE SEQUENCE [LARGE SCALE GENOMIC DNA]</scope>
    <source>
        <strain evidence="2 3">CAU 1612</strain>
    </source>
</reference>
<comment type="caution">
    <text evidence="2">The sequence shown here is derived from an EMBL/GenBank/DDBJ whole genome shotgun (WGS) entry which is preliminary data.</text>
</comment>
<gene>
    <name evidence="2" type="ORF">J0X12_14235</name>
</gene>
<feature type="transmembrane region" description="Helical" evidence="1">
    <location>
        <begin position="210"/>
        <end position="227"/>
    </location>
</feature>
<dbReference type="EMBL" id="JAFLNC010000005">
    <property type="protein sequence ID" value="MBO0334781.1"/>
    <property type="molecule type" value="Genomic_DNA"/>
</dbReference>
<organism evidence="2 3">
    <name type="scientific">Sneathiella sedimenti</name>
    <dbReference type="NCBI Taxonomy" id="2816034"/>
    <lineage>
        <taxon>Bacteria</taxon>
        <taxon>Pseudomonadati</taxon>
        <taxon>Pseudomonadota</taxon>
        <taxon>Alphaproteobacteria</taxon>
        <taxon>Sneathiellales</taxon>
        <taxon>Sneathiellaceae</taxon>
        <taxon>Sneathiella</taxon>
    </lineage>
</organism>
<keyword evidence="1" id="KW-1133">Transmembrane helix</keyword>
<keyword evidence="1" id="KW-0472">Membrane</keyword>
<sequence length="358" mass="41250">MPKEPYSEDRKLVKTEISLPIDRDHFIEFISGLLGKPQSIEKTYAGQFEISVEDIINTHHLVAQRLNQQNDSALVQFIVSVSYDDGSTVHLNSLHDFQSYREVKPLVCVSVNLTWVYLVKFQKKDAPEKQQIDLTFSAGNNYDTVLLEPIIFSSTTKPVRLFRHGIKLRIEHTERTWGNDIESLLDGHIKTLIREPKNAQKWVSSNNGKIGLLVGILFFLGAIYGSIRATQNFIEYNKNTYIDIIKNYTEISQKINEKIDYIANALLGGVWNLFDYYIATFLFVSFFTSIFLGIWVSSRADTRRPSFILISQESKNKKIEYDNKHKRDWAMFFISVVISLVIGIVSNIIFNEYVSEIL</sequence>
<dbReference type="RefSeq" id="WP_207046968.1">
    <property type="nucleotide sequence ID" value="NZ_JAFLNC010000005.1"/>
</dbReference>
<evidence type="ECO:0000313" key="3">
    <source>
        <dbReference type="Proteomes" id="UP000664761"/>
    </source>
</evidence>
<accession>A0ABS3F9L1</accession>
<name>A0ABS3F9L1_9PROT</name>
<feature type="transmembrane region" description="Helical" evidence="1">
    <location>
        <begin position="276"/>
        <end position="296"/>
    </location>
</feature>
<protein>
    <submittedName>
        <fullName evidence="2">Uncharacterized protein</fullName>
    </submittedName>
</protein>
<keyword evidence="3" id="KW-1185">Reference proteome</keyword>
<feature type="transmembrane region" description="Helical" evidence="1">
    <location>
        <begin position="329"/>
        <end position="350"/>
    </location>
</feature>
<keyword evidence="1" id="KW-0812">Transmembrane</keyword>